<dbReference type="GO" id="GO:0006417">
    <property type="term" value="P:regulation of translation"/>
    <property type="evidence" value="ECO:0007669"/>
    <property type="project" value="UniProtKB-KW"/>
</dbReference>
<dbReference type="FunFam" id="3.40.50.790:FF:000005">
    <property type="entry name" value="50S ribosomal protein L1"/>
    <property type="match status" value="1"/>
</dbReference>
<evidence type="ECO:0000256" key="1">
    <source>
        <dbReference type="ARBA" id="ARBA00010531"/>
    </source>
</evidence>
<dbReference type="PANTHER" id="PTHR36427:SF3">
    <property type="entry name" value="LARGE RIBOSOMAL SUBUNIT PROTEIN UL1M"/>
    <property type="match status" value="1"/>
</dbReference>
<reference evidence="12" key="1">
    <citation type="journal article" date="2017" name="Nature">
        <title>Metagenomic exploration of ASGARD archaea illuminates the origin of cellular complexity in eukaryotes.</title>
        <authorList>
            <person name="Zaremba-Niedzwiedzka K."/>
            <person name="Caceres E.F."/>
            <person name="Saw J.H.W."/>
            <person name="Backstrom D."/>
            <person name="Juzokaite L."/>
            <person name="Vancaester E."/>
            <person name="Seitz K.W."/>
            <person name="Anantharaman K."/>
            <person name="Starnawski P."/>
            <person name="Kjeldsen K.U."/>
            <person name="Stott M.B."/>
            <person name="Nunoura T."/>
            <person name="Banfield J.F."/>
            <person name="Schramm A."/>
            <person name="Baker B.J."/>
            <person name="Spang A."/>
            <person name="Ettema T.J.G."/>
        </authorList>
    </citation>
    <scope>NUCLEOTIDE SEQUENCE</scope>
    <source>
        <strain evidence="12">TIV_2</strain>
    </source>
</reference>
<evidence type="ECO:0000256" key="8">
    <source>
        <dbReference type="ARBA" id="ARBA00022980"/>
    </source>
</evidence>
<keyword evidence="6 11" id="KW-0810">Translation regulation</keyword>
<evidence type="ECO:0000256" key="10">
    <source>
        <dbReference type="ARBA" id="ARBA00045545"/>
    </source>
</evidence>
<keyword evidence="7 11" id="KW-0694">RNA-binding</keyword>
<keyword evidence="3 11" id="KW-0678">Repressor</keyword>
<comment type="similarity">
    <text evidence="1 11">Belongs to the universal ribosomal protein uL1 family.</text>
</comment>
<evidence type="ECO:0000256" key="5">
    <source>
        <dbReference type="ARBA" id="ARBA00022730"/>
    </source>
</evidence>
<evidence type="ECO:0000256" key="3">
    <source>
        <dbReference type="ARBA" id="ARBA00022491"/>
    </source>
</evidence>
<name>A0A1L2JM39_9CREN</name>
<dbReference type="InterPro" id="IPR016095">
    <property type="entry name" value="Ribosomal_uL1_3-a/b-sand"/>
</dbReference>
<dbReference type="HAMAP" id="MF_01318_A">
    <property type="entry name" value="Ribosomal_uL1_A"/>
    <property type="match status" value="1"/>
</dbReference>
<proteinExistence type="inferred from homology"/>
<dbReference type="EMBL" id="KX764966">
    <property type="protein sequence ID" value="AOZ56053.1"/>
    <property type="molecule type" value="Genomic_DNA"/>
</dbReference>
<keyword evidence="5 11" id="KW-0699">rRNA-binding</keyword>
<dbReference type="GO" id="GO:0003735">
    <property type="term" value="F:structural constituent of ribosome"/>
    <property type="evidence" value="ECO:0007669"/>
    <property type="project" value="InterPro"/>
</dbReference>
<keyword evidence="9 11" id="KW-0687">Ribonucleoprotein</keyword>
<protein>
    <recommendedName>
        <fullName evidence="11">Large ribosomal subunit protein uL1</fullName>
    </recommendedName>
</protein>
<dbReference type="Pfam" id="PF00687">
    <property type="entry name" value="Ribosomal_L1"/>
    <property type="match status" value="1"/>
</dbReference>
<evidence type="ECO:0000256" key="7">
    <source>
        <dbReference type="ARBA" id="ARBA00022884"/>
    </source>
</evidence>
<dbReference type="InterPro" id="IPR023669">
    <property type="entry name" value="Ribosomal_uL1_arc"/>
</dbReference>
<dbReference type="GO" id="GO:0000049">
    <property type="term" value="F:tRNA binding"/>
    <property type="evidence" value="ECO:0007669"/>
    <property type="project" value="UniProtKB-KW"/>
</dbReference>
<dbReference type="InterPro" id="IPR023674">
    <property type="entry name" value="Ribosomal_uL1-like"/>
</dbReference>
<dbReference type="Gene3D" id="3.40.50.790">
    <property type="match status" value="1"/>
</dbReference>
<accession>A0A1L2JM39</accession>
<dbReference type="AlphaFoldDB" id="A0A1L2JM39"/>
<dbReference type="Gene3D" id="3.30.190.20">
    <property type="match status" value="1"/>
</dbReference>
<dbReference type="PANTHER" id="PTHR36427">
    <property type="entry name" value="54S RIBOSOMAL PROTEIN L1, MITOCHONDRIAL"/>
    <property type="match status" value="1"/>
</dbReference>
<evidence type="ECO:0000256" key="2">
    <source>
        <dbReference type="ARBA" id="ARBA00011838"/>
    </source>
</evidence>
<dbReference type="GO" id="GO:0019843">
    <property type="term" value="F:rRNA binding"/>
    <property type="evidence" value="ECO:0007669"/>
    <property type="project" value="UniProtKB-UniRule"/>
</dbReference>
<keyword evidence="4 11" id="KW-0820">tRNA-binding</keyword>
<evidence type="ECO:0000256" key="4">
    <source>
        <dbReference type="ARBA" id="ARBA00022555"/>
    </source>
</evidence>
<dbReference type="InterPro" id="IPR002143">
    <property type="entry name" value="Ribosomal_uL1"/>
</dbReference>
<evidence type="ECO:0000256" key="6">
    <source>
        <dbReference type="ARBA" id="ARBA00022845"/>
    </source>
</evidence>
<comment type="function">
    <text evidence="10">Probably involved in E site tRNA release. Binds directly to 23S rRNA.</text>
</comment>
<dbReference type="SUPFAM" id="SSF56808">
    <property type="entry name" value="Ribosomal protein L1"/>
    <property type="match status" value="1"/>
</dbReference>
<evidence type="ECO:0000313" key="12">
    <source>
        <dbReference type="EMBL" id="AOZ56053.1"/>
    </source>
</evidence>
<comment type="function">
    <text evidence="11">Binds directly to 23S rRNA. Probably involved in E site tRNA release.</text>
</comment>
<dbReference type="InterPro" id="IPR028364">
    <property type="entry name" value="Ribosomal_uL1/biogenesis"/>
</dbReference>
<sequence length="231" mass="25563">MAVSIATLEDPLRKAVEKVLEESPQRRFKESVDLTVVLRGLDLKKDPSLKINEIVALPHVPKGKPAKVAVIGTGEFAVKARDAGADAVFDPAEILSIAKNKRELRKLANLFDFFVAQADALPKLARDIGPIFGPRNKMPIPLPATRVDDLPATIERLRRSVRLRMRDQPVVHVRVGTRDMSPEEIVENIKAILAALERKYGDLGVLEAMYVKTTMGPPVKVEATLGGRRRR</sequence>
<comment type="function">
    <text evidence="11">Protein L1 is also a translational repressor protein, it controls the translation of its operon by binding to its mRNA.</text>
</comment>
<evidence type="ECO:0000256" key="9">
    <source>
        <dbReference type="ARBA" id="ARBA00023274"/>
    </source>
</evidence>
<gene>
    <name evidence="11" type="primary">rpl1</name>
</gene>
<dbReference type="GO" id="GO:0006412">
    <property type="term" value="P:translation"/>
    <property type="evidence" value="ECO:0007669"/>
    <property type="project" value="UniProtKB-UniRule"/>
</dbReference>
<organism evidence="12">
    <name type="scientific">uncultured korarchaeote</name>
    <dbReference type="NCBI Taxonomy" id="161241"/>
    <lineage>
        <taxon>Archaea</taxon>
        <taxon>Thermoproteota</taxon>
        <taxon>environmental samples</taxon>
    </lineage>
</organism>
<evidence type="ECO:0000256" key="11">
    <source>
        <dbReference type="HAMAP-Rule" id="MF_01318"/>
    </source>
</evidence>
<dbReference type="CDD" id="cd00403">
    <property type="entry name" value="Ribosomal_L1"/>
    <property type="match status" value="1"/>
</dbReference>
<dbReference type="GO" id="GO:0015934">
    <property type="term" value="C:large ribosomal subunit"/>
    <property type="evidence" value="ECO:0007669"/>
    <property type="project" value="InterPro"/>
</dbReference>
<dbReference type="NCBIfam" id="NF003244">
    <property type="entry name" value="PRK04203.1"/>
    <property type="match status" value="1"/>
</dbReference>
<dbReference type="PIRSF" id="PIRSF002155">
    <property type="entry name" value="Ribosomal_L1"/>
    <property type="match status" value="1"/>
</dbReference>
<keyword evidence="8 11" id="KW-0689">Ribosomal protein</keyword>
<comment type="subunit">
    <text evidence="2 11">Part of the 50S ribosomal subunit.</text>
</comment>